<dbReference type="InterPro" id="IPR032164">
    <property type="entry name" value="DUF5000"/>
</dbReference>
<name>A0A1G7BJN4_NIADE</name>
<dbReference type="PROSITE" id="PS51257">
    <property type="entry name" value="PROKAR_LIPOPROTEIN"/>
    <property type="match status" value="1"/>
</dbReference>
<evidence type="ECO:0000259" key="1">
    <source>
        <dbReference type="Pfam" id="PF16323"/>
    </source>
</evidence>
<proteinExistence type="predicted"/>
<evidence type="ECO:0000259" key="3">
    <source>
        <dbReference type="Pfam" id="PF17166"/>
    </source>
</evidence>
<dbReference type="AlphaFoldDB" id="A0A1G7BJN4"/>
<dbReference type="STRING" id="1285928.SAMN04487894_13024"/>
<keyword evidence="5" id="KW-1185">Reference proteome</keyword>
<evidence type="ECO:0000313" key="4">
    <source>
        <dbReference type="EMBL" id="SDE27137.1"/>
    </source>
</evidence>
<dbReference type="InterPro" id="IPR032527">
    <property type="entry name" value="DUF4959"/>
</dbReference>
<dbReference type="OrthoDB" id="621114at2"/>
<evidence type="ECO:0000313" key="5">
    <source>
        <dbReference type="Proteomes" id="UP000198757"/>
    </source>
</evidence>
<dbReference type="Pfam" id="PF16391">
    <property type="entry name" value="DUF5000"/>
    <property type="match status" value="1"/>
</dbReference>
<dbReference type="InterPro" id="IPR033431">
    <property type="entry name" value="DUF5126"/>
</dbReference>
<organism evidence="4 5">
    <name type="scientific">Niabella drilacis (strain DSM 25811 / CCM 8410 / CCUG 62505 / LMG 26954 / E90)</name>
    <dbReference type="NCBI Taxonomy" id="1285928"/>
    <lineage>
        <taxon>Bacteria</taxon>
        <taxon>Pseudomonadati</taxon>
        <taxon>Bacteroidota</taxon>
        <taxon>Chitinophagia</taxon>
        <taxon>Chitinophagales</taxon>
        <taxon>Chitinophagaceae</taxon>
        <taxon>Niabella</taxon>
    </lineage>
</organism>
<dbReference type="Pfam" id="PF16323">
    <property type="entry name" value="DUF4959"/>
    <property type="match status" value="1"/>
</dbReference>
<accession>A0A1G7BJN4</accession>
<feature type="domain" description="DUF5126" evidence="3">
    <location>
        <begin position="125"/>
        <end position="225"/>
    </location>
</feature>
<evidence type="ECO:0000259" key="2">
    <source>
        <dbReference type="Pfam" id="PF16391"/>
    </source>
</evidence>
<gene>
    <name evidence="4" type="ORF">SAMN04487894_13024</name>
</gene>
<sequence>MKYLVFILMYALTVSGIASCRKSDDNRAPLFTSNTKPLPVTDVKVTNVAGGAIITYKLPKDPSILYVQADYVVNDKVKRQEKVSFYADTILVNGFAREDAYKITLRSVTESEIKSDPVEVQVNPLTPPYRSIAATIAMQDAFSGVNITCQNPEEAEVGIGLVVDTTGRPGLVYTEYTKAIPVNFSVRGFAPRPYRMGAYVVDRWGNISDTVWNTITPLYETLLNRNIMTNAKLPQDMATLWGASKTLEQVLTYTGATAGFYGGFGKMTTIYLGKPAKLSRFKFYQTTDGGLYNFANLKVFQVWASMNPGPTGALNDGTWTQLGTYEIIKPSGKVLGQNTQEDIDAANAGHSFDFPSPVVQAKYVRIVTVDTWAVENDNRLRIGTIYFWGDAD</sequence>
<dbReference type="RefSeq" id="WP_090393554.1">
    <property type="nucleotide sequence ID" value="NZ_FMZO01000030.1"/>
</dbReference>
<feature type="domain" description="DUF5000" evidence="2">
    <location>
        <begin position="262"/>
        <end position="389"/>
    </location>
</feature>
<evidence type="ECO:0008006" key="6">
    <source>
        <dbReference type="Google" id="ProtNLM"/>
    </source>
</evidence>
<dbReference type="Proteomes" id="UP000198757">
    <property type="component" value="Unassembled WGS sequence"/>
</dbReference>
<dbReference type="EMBL" id="FMZO01000030">
    <property type="protein sequence ID" value="SDE27137.1"/>
    <property type="molecule type" value="Genomic_DNA"/>
</dbReference>
<dbReference type="Pfam" id="PF17166">
    <property type="entry name" value="DUF5126"/>
    <property type="match status" value="1"/>
</dbReference>
<protein>
    <recommendedName>
        <fullName evidence="6">DUF4959 domain-containing protein</fullName>
    </recommendedName>
</protein>
<feature type="domain" description="DUF4959" evidence="1">
    <location>
        <begin position="19"/>
        <end position="124"/>
    </location>
</feature>
<dbReference type="Gene3D" id="2.60.120.260">
    <property type="entry name" value="Galactose-binding domain-like"/>
    <property type="match status" value="1"/>
</dbReference>
<reference evidence="5" key="1">
    <citation type="submission" date="2016-10" db="EMBL/GenBank/DDBJ databases">
        <authorList>
            <person name="Varghese N."/>
            <person name="Submissions S."/>
        </authorList>
    </citation>
    <scope>NUCLEOTIDE SEQUENCE [LARGE SCALE GENOMIC DNA]</scope>
    <source>
        <strain evidence="5">DSM 25811 / CCM 8410 / LMG 26954 / E90</strain>
    </source>
</reference>